<evidence type="ECO:0000313" key="8">
    <source>
        <dbReference type="EMBL" id="CAL5008501.1"/>
    </source>
</evidence>
<dbReference type="Pfam" id="PF00230">
    <property type="entry name" value="MIP"/>
    <property type="match status" value="1"/>
</dbReference>
<feature type="transmembrane region" description="Helical" evidence="7">
    <location>
        <begin position="187"/>
        <end position="209"/>
    </location>
</feature>
<dbReference type="Proteomes" id="UP001497457">
    <property type="component" value="Chromosome 27b"/>
</dbReference>
<keyword evidence="6" id="KW-0813">Transport</keyword>
<evidence type="ECO:0000256" key="5">
    <source>
        <dbReference type="ARBA" id="ARBA00023136"/>
    </source>
</evidence>
<keyword evidence="5 7" id="KW-0472">Membrane</keyword>
<dbReference type="AlphaFoldDB" id="A0ABC9C0Q1"/>
<evidence type="ECO:0000256" key="6">
    <source>
        <dbReference type="RuleBase" id="RU000477"/>
    </source>
</evidence>
<dbReference type="InterPro" id="IPR023271">
    <property type="entry name" value="Aquaporin-like"/>
</dbReference>
<sequence>MEHMRSISMDLTLSIPGAKSEDSLNMSDDKIAIIVPQSSPILSMSPSNKTLPQWVKSEDSHQAPDIEKRAALALVKKVAAEFLGTFLLIFIILSALIMNEAHGSALGPVGVALAAGSAVAVIIASLGHVSGAHLNPAVSAAMAAFGYLPRAQLLPYVAVQLLGSTAASFAAKAVYNNPANLGATVPAVGAGEAVVVEFVATFVLVFVITALSTDPKAVKELIAVGVGAAVMMDALAFGESTGASMNPARTLGPAIASGTYTKIWVYMVGPPLGAIAGTGAYVALRI</sequence>
<dbReference type="PANTHER" id="PTHR45724:SF39">
    <property type="match status" value="1"/>
</dbReference>
<feature type="transmembrane region" description="Helical" evidence="7">
    <location>
        <begin position="263"/>
        <end position="284"/>
    </location>
</feature>
<comment type="subcellular location">
    <subcellularLocation>
        <location evidence="1">Membrane</location>
        <topology evidence="1">Multi-pass membrane protein</topology>
    </subcellularLocation>
</comment>
<protein>
    <submittedName>
        <fullName evidence="8">Uncharacterized protein</fullName>
    </submittedName>
</protein>
<dbReference type="SUPFAM" id="SSF81338">
    <property type="entry name" value="Aquaporin-like"/>
    <property type="match status" value="1"/>
</dbReference>
<keyword evidence="2 6" id="KW-0812">Transmembrane</keyword>
<organism evidence="8 9">
    <name type="scientific">Urochloa decumbens</name>
    <dbReference type="NCBI Taxonomy" id="240449"/>
    <lineage>
        <taxon>Eukaryota</taxon>
        <taxon>Viridiplantae</taxon>
        <taxon>Streptophyta</taxon>
        <taxon>Embryophyta</taxon>
        <taxon>Tracheophyta</taxon>
        <taxon>Spermatophyta</taxon>
        <taxon>Magnoliopsida</taxon>
        <taxon>Liliopsida</taxon>
        <taxon>Poales</taxon>
        <taxon>Poaceae</taxon>
        <taxon>PACMAD clade</taxon>
        <taxon>Panicoideae</taxon>
        <taxon>Panicodae</taxon>
        <taxon>Paniceae</taxon>
        <taxon>Melinidinae</taxon>
        <taxon>Urochloa</taxon>
    </lineage>
</organism>
<reference evidence="8" key="1">
    <citation type="submission" date="2024-10" db="EMBL/GenBank/DDBJ databases">
        <authorList>
            <person name="Ryan C."/>
        </authorList>
    </citation>
    <scope>NUCLEOTIDE SEQUENCE [LARGE SCALE GENOMIC DNA]</scope>
</reference>
<keyword evidence="3" id="KW-0677">Repeat</keyword>
<comment type="similarity">
    <text evidence="6">Belongs to the MIP/aquaporin (TC 1.A.8) family.</text>
</comment>
<proteinExistence type="inferred from homology"/>
<dbReference type="InterPro" id="IPR034294">
    <property type="entry name" value="Aquaporin_transptr"/>
</dbReference>
<gene>
    <name evidence="8" type="ORF">URODEC1_LOCUS69028</name>
</gene>
<keyword evidence="4 7" id="KW-1133">Transmembrane helix</keyword>
<keyword evidence="9" id="KW-1185">Reference proteome</keyword>
<feature type="transmembrane region" description="Helical" evidence="7">
    <location>
        <begin position="109"/>
        <end position="132"/>
    </location>
</feature>
<evidence type="ECO:0000256" key="1">
    <source>
        <dbReference type="ARBA" id="ARBA00004141"/>
    </source>
</evidence>
<dbReference type="EMBL" id="OZ075137">
    <property type="protein sequence ID" value="CAL5008501.1"/>
    <property type="molecule type" value="Genomic_DNA"/>
</dbReference>
<evidence type="ECO:0000256" key="4">
    <source>
        <dbReference type="ARBA" id="ARBA00022989"/>
    </source>
</evidence>
<evidence type="ECO:0000313" key="9">
    <source>
        <dbReference type="Proteomes" id="UP001497457"/>
    </source>
</evidence>
<dbReference type="InterPro" id="IPR000425">
    <property type="entry name" value="MIP"/>
</dbReference>
<evidence type="ECO:0000256" key="3">
    <source>
        <dbReference type="ARBA" id="ARBA00022737"/>
    </source>
</evidence>
<feature type="transmembrane region" description="Helical" evidence="7">
    <location>
        <begin position="221"/>
        <end position="243"/>
    </location>
</feature>
<name>A0ABC9C0Q1_9POAL</name>
<evidence type="ECO:0000256" key="7">
    <source>
        <dbReference type="SAM" id="Phobius"/>
    </source>
</evidence>
<dbReference type="GO" id="GO:0016020">
    <property type="term" value="C:membrane"/>
    <property type="evidence" value="ECO:0007669"/>
    <property type="project" value="UniProtKB-SubCell"/>
</dbReference>
<dbReference type="PANTHER" id="PTHR45724">
    <property type="entry name" value="AQUAPORIN NIP2-1"/>
    <property type="match status" value="1"/>
</dbReference>
<feature type="transmembrane region" description="Helical" evidence="7">
    <location>
        <begin position="153"/>
        <end position="175"/>
    </location>
</feature>
<feature type="transmembrane region" description="Helical" evidence="7">
    <location>
        <begin position="78"/>
        <end position="97"/>
    </location>
</feature>
<accession>A0ABC9C0Q1</accession>
<dbReference type="Gene3D" id="1.20.1080.10">
    <property type="entry name" value="Glycerol uptake facilitator protein"/>
    <property type="match status" value="1"/>
</dbReference>
<evidence type="ECO:0000256" key="2">
    <source>
        <dbReference type="ARBA" id="ARBA00022692"/>
    </source>
</evidence>
<dbReference type="PRINTS" id="PR00783">
    <property type="entry name" value="MINTRINSICP"/>
</dbReference>